<dbReference type="SUPFAM" id="SSF48208">
    <property type="entry name" value="Six-hairpin glycosidases"/>
    <property type="match status" value="1"/>
</dbReference>
<dbReference type="InterPro" id="IPR016007">
    <property type="entry name" value="Alpha_rhamnosid"/>
</dbReference>
<dbReference type="Pfam" id="PF05592">
    <property type="entry name" value="Bac_rhamnosid"/>
    <property type="match status" value="1"/>
</dbReference>
<accession>A0ABS9TJK3</accession>
<evidence type="ECO:0000256" key="3">
    <source>
        <dbReference type="ARBA" id="ARBA00022801"/>
    </source>
</evidence>
<dbReference type="PANTHER" id="PTHR33307">
    <property type="entry name" value="ALPHA-RHAMNOSIDASE (EUROFUNG)"/>
    <property type="match status" value="1"/>
</dbReference>
<dbReference type="Gene3D" id="1.50.10.10">
    <property type="match status" value="1"/>
</dbReference>
<dbReference type="Gene3D" id="2.60.40.10">
    <property type="entry name" value="Immunoglobulins"/>
    <property type="match status" value="1"/>
</dbReference>
<comment type="catalytic activity">
    <reaction evidence="1">
        <text>Hydrolysis of terminal non-reducing alpha-L-rhamnose residues in alpha-L-rhamnosides.</text>
        <dbReference type="EC" id="3.2.1.40"/>
    </reaction>
</comment>
<keyword evidence="9" id="KW-1185">Reference proteome</keyword>
<dbReference type="PIRSF" id="PIRSF010631">
    <property type="entry name" value="A-rhamnsds"/>
    <property type="match status" value="1"/>
</dbReference>
<dbReference type="InterPro" id="IPR035398">
    <property type="entry name" value="Bac_rhamnosid_C"/>
</dbReference>
<dbReference type="PANTHER" id="PTHR33307:SF6">
    <property type="entry name" value="ALPHA-RHAMNOSIDASE (EUROFUNG)-RELATED"/>
    <property type="match status" value="1"/>
</dbReference>
<dbReference type="InterPro" id="IPR008902">
    <property type="entry name" value="Rhamnosid_concanavalin"/>
</dbReference>
<feature type="domain" description="Alpha-L-rhamnosidase C-terminal" evidence="7">
    <location>
        <begin position="770"/>
        <end position="844"/>
    </location>
</feature>
<dbReference type="InterPro" id="IPR035396">
    <property type="entry name" value="Bac_rhamnosid6H"/>
</dbReference>
<dbReference type="EMBL" id="JAKXMK010000020">
    <property type="protein sequence ID" value="MCH6168729.1"/>
    <property type="molecule type" value="Genomic_DNA"/>
</dbReference>
<evidence type="ECO:0000256" key="1">
    <source>
        <dbReference type="ARBA" id="ARBA00001445"/>
    </source>
</evidence>
<evidence type="ECO:0000259" key="5">
    <source>
        <dbReference type="Pfam" id="PF08531"/>
    </source>
</evidence>
<dbReference type="InterPro" id="IPR012341">
    <property type="entry name" value="6hp_glycosidase-like_sf"/>
</dbReference>
<proteinExistence type="predicted"/>
<evidence type="ECO:0000259" key="7">
    <source>
        <dbReference type="Pfam" id="PF17390"/>
    </source>
</evidence>
<dbReference type="RefSeq" id="WP_241039365.1">
    <property type="nucleotide sequence ID" value="NZ_BAAAJF010000022.1"/>
</dbReference>
<dbReference type="GO" id="GO:0016787">
    <property type="term" value="F:hydrolase activity"/>
    <property type="evidence" value="ECO:0007669"/>
    <property type="project" value="UniProtKB-KW"/>
</dbReference>
<reference evidence="8 9" key="1">
    <citation type="submission" date="2022-03" db="EMBL/GenBank/DDBJ databases">
        <title>Pseudonocardia alaer sp. nov., a novel actinomycete isolated from reed forest soil.</title>
        <authorList>
            <person name="Wang L."/>
        </authorList>
    </citation>
    <scope>NUCLEOTIDE SEQUENCE [LARGE SCALE GENOMIC DNA]</scope>
    <source>
        <strain evidence="8 9">Y-16303</strain>
    </source>
</reference>
<evidence type="ECO:0000259" key="6">
    <source>
        <dbReference type="Pfam" id="PF17389"/>
    </source>
</evidence>
<keyword evidence="3 8" id="KW-0378">Hydrolase</keyword>
<evidence type="ECO:0000256" key="2">
    <source>
        <dbReference type="ARBA" id="ARBA00012652"/>
    </source>
</evidence>
<evidence type="ECO:0000259" key="4">
    <source>
        <dbReference type="Pfam" id="PF05592"/>
    </source>
</evidence>
<gene>
    <name evidence="8" type="ORF">MMF94_23805</name>
</gene>
<feature type="domain" description="Alpha-L-rhamnosidase six-hairpin glycosidase" evidence="6">
    <location>
        <begin position="422"/>
        <end position="768"/>
    </location>
</feature>
<evidence type="ECO:0000313" key="9">
    <source>
        <dbReference type="Proteomes" id="UP001299970"/>
    </source>
</evidence>
<dbReference type="Gene3D" id="2.60.120.260">
    <property type="entry name" value="Galactose-binding domain-like"/>
    <property type="match status" value="2"/>
</dbReference>
<dbReference type="InterPro" id="IPR008928">
    <property type="entry name" value="6-hairpin_glycosidase_sf"/>
</dbReference>
<dbReference type="Pfam" id="PF17389">
    <property type="entry name" value="Bac_rhamnosid6H"/>
    <property type="match status" value="1"/>
</dbReference>
<dbReference type="Pfam" id="PF17390">
    <property type="entry name" value="Bac_rhamnosid_C"/>
    <property type="match status" value="1"/>
</dbReference>
<dbReference type="Pfam" id="PF25788">
    <property type="entry name" value="Ig_Rha78A_N"/>
    <property type="match status" value="1"/>
</dbReference>
<dbReference type="Pfam" id="PF08531">
    <property type="entry name" value="Bac_rhamnosid_N"/>
    <property type="match status" value="1"/>
</dbReference>
<dbReference type="Gene3D" id="2.60.420.10">
    <property type="entry name" value="Maltose phosphorylase, domain 3"/>
    <property type="match status" value="1"/>
</dbReference>
<comment type="caution">
    <text evidence="8">The sequence shown here is derived from an EMBL/GenBank/DDBJ whole genome shotgun (WGS) entry which is preliminary data.</text>
</comment>
<feature type="domain" description="Alpha-L-rhamnosidase concanavalin-like" evidence="4">
    <location>
        <begin position="316"/>
        <end position="415"/>
    </location>
</feature>
<evidence type="ECO:0000313" key="8">
    <source>
        <dbReference type="EMBL" id="MCH6168729.1"/>
    </source>
</evidence>
<feature type="domain" description="Bacterial alpha-L-rhamnosidase N-terminal" evidence="5">
    <location>
        <begin position="146"/>
        <end position="304"/>
    </location>
</feature>
<name>A0ABS9TJK3_9PSEU</name>
<dbReference type="InterPro" id="IPR013783">
    <property type="entry name" value="Ig-like_fold"/>
</dbReference>
<dbReference type="EC" id="3.2.1.40" evidence="2"/>
<dbReference type="Proteomes" id="UP001299970">
    <property type="component" value="Unassembled WGS sequence"/>
</dbReference>
<protein>
    <recommendedName>
        <fullName evidence="2">alpha-L-rhamnosidase</fullName>
        <ecNumber evidence="2">3.2.1.40</ecNumber>
    </recommendedName>
</protein>
<dbReference type="InterPro" id="IPR013737">
    <property type="entry name" value="Bac_rhamnosid_N"/>
</dbReference>
<organism evidence="8 9">
    <name type="scientific">Pseudonocardia alaniniphila</name>
    <dbReference type="NCBI Taxonomy" id="75291"/>
    <lineage>
        <taxon>Bacteria</taxon>
        <taxon>Bacillati</taxon>
        <taxon>Actinomycetota</taxon>
        <taxon>Actinomycetes</taxon>
        <taxon>Pseudonocardiales</taxon>
        <taxon>Pseudonocardiaceae</taxon>
        <taxon>Pseudonocardia</taxon>
    </lineage>
</organism>
<sequence>MPYPSPTARPEPVRFEHAASGFGIGSASPRLSWRIPSAPEGFVQSAVELELTDEAGDVVTERVDTSEQVLVAWPFPPLESRARACVRVRVAGQDGSGWSDWSEPAALETTLLDATDWSARFVSPRTVGGIGQPAPIVRGTVELHGEVVRARLHITALGLHVTSINGERVTDEELAPGWTSYAHRLRFRTHDVTALLREGANTIEVLLGNGWYRGRLGWDGQRALYGERLAALAQLEVAHADGTVRTFGTDATWGARASGVLADDLYDGQTTDLRWDPDGPEEPVDVLDEDLGRLVPPSGPPVRAVAEVPAVALFRSPSGRLLVDFEENVVGWVRLRVRGGAAGQRVRVRHAEVLERGELGVRPLRSAEATDDYLLAAGSNTVAVLEPSLTFHGFRYAELSGVDEAQIESVTAVVLSSDLAPIGSFECSDPDVETLHTNVARSMRGNFLDVPTDCPQRDERMGWTGDIQIFAPTASFLADCSGFLTSWLADLAAEQQPDGSVPFVVPDAIRGPEGPAAAAWGDAATVVPWVLYERFADAGVLAAQFDSMRAWTDRIAGLAGKDGLWAGGFQFGDWLDPAAPPEDPAAARTDPDLVATAHLVRSAEIVARAAEVLGRDEERSRYTDLAATARDAFAREFVSPSGRLHNDAPTAYAIALVWDLLPTPEQRAYAGRRLADLVRSAGFRVATGFVGTPLITDALTIAGEPHLAYRLLLERGCPSWLYPVTMGATTIWERWDSMLPDGSINPGQMTSFNHYALGAVADWLHRVVAGLAPAEPGYRRILVRPIPGGWLTSAAARHETPYGQAAVAWRRSDGRFLLDVEVPVGARATVHLPGSATAVEVGHGRHHWDVEEAVPQARPVRTVRDVIDSPWLWDELVSVAVETGLAADSAVVAGRIAPYLDAPASALPALVPPLLRPAPDAVRARLEQIVAEAPAVPS</sequence>